<feature type="region of interest" description="Disordered" evidence="1">
    <location>
        <begin position="1"/>
        <end position="91"/>
    </location>
</feature>
<feature type="region of interest" description="Disordered" evidence="1">
    <location>
        <begin position="284"/>
        <end position="342"/>
    </location>
</feature>
<feature type="compositionally biased region" description="Basic and acidic residues" evidence="1">
    <location>
        <begin position="301"/>
        <end position="321"/>
    </location>
</feature>
<feature type="compositionally biased region" description="Polar residues" evidence="1">
    <location>
        <begin position="1"/>
        <end position="21"/>
    </location>
</feature>
<evidence type="ECO:0000256" key="1">
    <source>
        <dbReference type="SAM" id="MobiDB-lite"/>
    </source>
</evidence>
<feature type="compositionally biased region" description="Polar residues" evidence="1">
    <location>
        <begin position="71"/>
        <end position="81"/>
    </location>
</feature>
<reference evidence="2" key="1">
    <citation type="submission" date="2022-07" db="EMBL/GenBank/DDBJ databases">
        <title>Draft genome sequence of Zalerion maritima ATCC 34329, a (micro)plastics degrading marine fungus.</title>
        <authorList>
            <person name="Paco A."/>
            <person name="Goncalves M.F.M."/>
            <person name="Rocha-Santos T.A.P."/>
            <person name="Alves A."/>
        </authorList>
    </citation>
    <scope>NUCLEOTIDE SEQUENCE</scope>
    <source>
        <strain evidence="2">ATCC 34329</strain>
    </source>
</reference>
<protein>
    <submittedName>
        <fullName evidence="2">Uncharacterized protein</fullName>
    </submittedName>
</protein>
<feature type="compositionally biased region" description="Polar residues" evidence="1">
    <location>
        <begin position="109"/>
        <end position="136"/>
    </location>
</feature>
<feature type="compositionally biased region" description="Low complexity" evidence="1">
    <location>
        <begin position="57"/>
        <end position="67"/>
    </location>
</feature>
<gene>
    <name evidence="2" type="ORF">MKZ38_002153</name>
</gene>
<keyword evidence="3" id="KW-1185">Reference proteome</keyword>
<proteinExistence type="predicted"/>
<sequence length="359" mass="39536">MLHINTGQTPTQNSCHSQLPLGTSPPHTPASINTNSTVLTDPLSSPNTVTTTAYAKSSPNSQSSSRRNSTDDLSLENTMTSPKAGGGASRLASRLSTFPKRMLRHKHSVSQSNTLSSFPLPPATSSMLRPASQHNTVPDPLPPLPQQLQRPATSSRGPSWRGHKHTKSALGAPTITSAPVVIAEPKAQRPLTYHQPTNVAPFLYAAQSEFMAGPHPGKPYDPFEHRPSPEPPQVKLATDCHEDDPPHVRKTLQSRHWEVLFGEFSWPSASARRSRSWAIGKSKRNDWGGISPRSRSPSCSDRVRDERDNFWVREGEHERGRPRLRAPAWVDKDNGYGPSPDVLQAKELADKLARVRMNR</sequence>
<organism evidence="2 3">
    <name type="scientific">Zalerion maritima</name>
    <dbReference type="NCBI Taxonomy" id="339359"/>
    <lineage>
        <taxon>Eukaryota</taxon>
        <taxon>Fungi</taxon>
        <taxon>Dikarya</taxon>
        <taxon>Ascomycota</taxon>
        <taxon>Pezizomycotina</taxon>
        <taxon>Sordariomycetes</taxon>
        <taxon>Lulworthiomycetidae</taxon>
        <taxon>Lulworthiales</taxon>
        <taxon>Lulworthiaceae</taxon>
        <taxon>Zalerion</taxon>
    </lineage>
</organism>
<evidence type="ECO:0000313" key="3">
    <source>
        <dbReference type="Proteomes" id="UP001201980"/>
    </source>
</evidence>
<feature type="compositionally biased region" description="Polar residues" evidence="1">
    <location>
        <begin position="30"/>
        <end position="55"/>
    </location>
</feature>
<evidence type="ECO:0000313" key="2">
    <source>
        <dbReference type="EMBL" id="KAJ2901027.1"/>
    </source>
</evidence>
<name>A0AAD5RR34_9PEZI</name>
<dbReference type="EMBL" id="JAKWBI020000162">
    <property type="protein sequence ID" value="KAJ2901027.1"/>
    <property type="molecule type" value="Genomic_DNA"/>
</dbReference>
<feature type="region of interest" description="Disordered" evidence="1">
    <location>
        <begin position="105"/>
        <end position="167"/>
    </location>
</feature>
<accession>A0AAD5RR34</accession>
<dbReference type="AlphaFoldDB" id="A0AAD5RR34"/>
<feature type="compositionally biased region" description="Low complexity" evidence="1">
    <location>
        <begin position="291"/>
        <end position="300"/>
    </location>
</feature>
<dbReference type="Proteomes" id="UP001201980">
    <property type="component" value="Unassembled WGS sequence"/>
</dbReference>
<comment type="caution">
    <text evidence="2">The sequence shown here is derived from an EMBL/GenBank/DDBJ whole genome shotgun (WGS) entry which is preliminary data.</text>
</comment>